<gene>
    <name evidence="1" type="ORF">DSO57_1026147</name>
</gene>
<proteinExistence type="predicted"/>
<accession>A0ACC2TEB4</accession>
<evidence type="ECO:0000313" key="2">
    <source>
        <dbReference type="Proteomes" id="UP001165960"/>
    </source>
</evidence>
<reference evidence="1" key="1">
    <citation type="submission" date="2022-04" db="EMBL/GenBank/DDBJ databases">
        <title>Genome of the entomopathogenic fungus Entomophthora muscae.</title>
        <authorList>
            <person name="Elya C."/>
            <person name="Lovett B.R."/>
            <person name="Lee E."/>
            <person name="Macias A.M."/>
            <person name="Hajek A.E."/>
            <person name="De Bivort B.L."/>
            <person name="Kasson M.T."/>
            <person name="De Fine Licht H.H."/>
            <person name="Stajich J.E."/>
        </authorList>
    </citation>
    <scope>NUCLEOTIDE SEQUENCE</scope>
    <source>
        <strain evidence="1">Berkeley</strain>
    </source>
</reference>
<keyword evidence="2" id="KW-1185">Reference proteome</keyword>
<evidence type="ECO:0000313" key="1">
    <source>
        <dbReference type="EMBL" id="KAJ9072572.1"/>
    </source>
</evidence>
<organism evidence="1 2">
    <name type="scientific">Entomophthora muscae</name>
    <dbReference type="NCBI Taxonomy" id="34485"/>
    <lineage>
        <taxon>Eukaryota</taxon>
        <taxon>Fungi</taxon>
        <taxon>Fungi incertae sedis</taxon>
        <taxon>Zoopagomycota</taxon>
        <taxon>Entomophthoromycotina</taxon>
        <taxon>Entomophthoromycetes</taxon>
        <taxon>Entomophthorales</taxon>
        <taxon>Entomophthoraceae</taxon>
        <taxon>Entomophthora</taxon>
    </lineage>
</organism>
<comment type="caution">
    <text evidence="1">The sequence shown here is derived from an EMBL/GenBank/DDBJ whole genome shotgun (WGS) entry which is preliminary data.</text>
</comment>
<sequence length="151" mass="16654">MQMFENIPGHTQNILTASENVVKSLTCDDLEYSALNPTPSEYPSLSSPTPPLPVVLAVLSQGDGLEVKEHPPKRANWLLGRMILIGLDSYFPQLSTVSSLWTPLQAAIPVLYWMVSWWIPPPGWELNLVSLAPLSYTQDLKAPCAGDINLK</sequence>
<name>A0ACC2TEB4_9FUNG</name>
<dbReference type="EMBL" id="QTSX02002991">
    <property type="protein sequence ID" value="KAJ9072572.1"/>
    <property type="molecule type" value="Genomic_DNA"/>
</dbReference>
<dbReference type="Proteomes" id="UP001165960">
    <property type="component" value="Unassembled WGS sequence"/>
</dbReference>
<protein>
    <submittedName>
        <fullName evidence="1">Uncharacterized protein</fullName>
    </submittedName>
</protein>